<dbReference type="EMBL" id="QFZK01000002">
    <property type="protein sequence ID" value="RFO98292.1"/>
    <property type="molecule type" value="Genomic_DNA"/>
</dbReference>
<dbReference type="InterPro" id="IPR029057">
    <property type="entry name" value="PRTase-like"/>
</dbReference>
<evidence type="ECO:0000256" key="1">
    <source>
        <dbReference type="ARBA" id="ARBA00008007"/>
    </source>
</evidence>
<accession>A0A3E1RGZ4</accession>
<evidence type="ECO:0000313" key="4">
    <source>
        <dbReference type="Proteomes" id="UP000260665"/>
    </source>
</evidence>
<gene>
    <name evidence="3" type="ORF">DIC66_03800</name>
</gene>
<dbReference type="RefSeq" id="WP_117175068.1">
    <property type="nucleotide sequence ID" value="NZ_QFZK01000002.1"/>
</dbReference>
<evidence type="ECO:0000313" key="3">
    <source>
        <dbReference type="EMBL" id="RFO98292.1"/>
    </source>
</evidence>
<dbReference type="OrthoDB" id="9793412at2"/>
<dbReference type="AlphaFoldDB" id="A0A3E1RGZ4"/>
<dbReference type="CDD" id="cd06223">
    <property type="entry name" value="PRTases_typeI"/>
    <property type="match status" value="1"/>
</dbReference>
<reference evidence="3 4" key="1">
    <citation type="submission" date="2018-05" db="EMBL/GenBank/DDBJ databases">
        <title>Rhodoferax soyangensis sp.nov., isolated from an oligotrophic freshwater lake.</title>
        <authorList>
            <person name="Park M."/>
        </authorList>
    </citation>
    <scope>NUCLEOTIDE SEQUENCE [LARGE SCALE GENOMIC DNA]</scope>
    <source>
        <strain evidence="3 4">IMCC26218</strain>
    </source>
</reference>
<proteinExistence type="inferred from homology"/>
<comment type="similarity">
    <text evidence="1">Belongs to the ComF/GntX family.</text>
</comment>
<protein>
    <submittedName>
        <fullName evidence="3">ComF family protein</fullName>
    </submittedName>
</protein>
<name>A0A3E1RGZ4_9BURK</name>
<dbReference type="Gene3D" id="3.40.50.2020">
    <property type="match status" value="1"/>
</dbReference>
<comment type="caution">
    <text evidence="3">The sequence shown here is derived from an EMBL/GenBank/DDBJ whole genome shotgun (WGS) entry which is preliminary data.</text>
</comment>
<sequence length="231" mass="25421">MFRRLLQGIAGRLPSQCAVCHAWPARAVCDDCVQRFAQPVARCHTCALPVLAGMRQCGACLVQPPPVDQALAVVPYDYPWAGLITQFKFQEHTGWAHSLATLLRAAPWVEPALDRADWLLPLPLSPRRLQERGFNQTLVLARALLPDKVQTGVLLRVKDTAAQSSLPRAERLLGVRGAYALEPTRLAEVQNKRIVLLDDVMTTGATLFEAARVLRRAGALHITALVVARTE</sequence>
<dbReference type="PANTHER" id="PTHR47505">
    <property type="entry name" value="DNA UTILIZATION PROTEIN YHGH"/>
    <property type="match status" value="1"/>
</dbReference>
<dbReference type="InterPro" id="IPR000836">
    <property type="entry name" value="PRTase_dom"/>
</dbReference>
<dbReference type="InterPro" id="IPR051910">
    <property type="entry name" value="ComF/GntX_DNA_util-trans"/>
</dbReference>
<dbReference type="PANTHER" id="PTHR47505:SF1">
    <property type="entry name" value="DNA UTILIZATION PROTEIN YHGH"/>
    <property type="match status" value="1"/>
</dbReference>
<organism evidence="3 4">
    <name type="scientific">Rhodoferax lacus</name>
    <dbReference type="NCBI Taxonomy" id="2184758"/>
    <lineage>
        <taxon>Bacteria</taxon>
        <taxon>Pseudomonadati</taxon>
        <taxon>Pseudomonadota</taxon>
        <taxon>Betaproteobacteria</taxon>
        <taxon>Burkholderiales</taxon>
        <taxon>Comamonadaceae</taxon>
        <taxon>Rhodoferax</taxon>
    </lineage>
</organism>
<evidence type="ECO:0000259" key="2">
    <source>
        <dbReference type="Pfam" id="PF00156"/>
    </source>
</evidence>
<feature type="domain" description="Phosphoribosyltransferase" evidence="2">
    <location>
        <begin position="179"/>
        <end position="228"/>
    </location>
</feature>
<dbReference type="Proteomes" id="UP000260665">
    <property type="component" value="Unassembled WGS sequence"/>
</dbReference>
<dbReference type="Pfam" id="PF00156">
    <property type="entry name" value="Pribosyltran"/>
    <property type="match status" value="1"/>
</dbReference>
<keyword evidence="4" id="KW-1185">Reference proteome</keyword>
<dbReference type="SUPFAM" id="SSF53271">
    <property type="entry name" value="PRTase-like"/>
    <property type="match status" value="1"/>
</dbReference>